<evidence type="ECO:0000313" key="3">
    <source>
        <dbReference type="Proteomes" id="UP000590542"/>
    </source>
</evidence>
<sequence>MNKLKTFFYVFKKSISSPEYYKELLETKFSFTFKYYLMLAVLVSLIFTSFVSIKMVPETKAWLKTGVEEVKNIYPDDLVISIKDGKWSINKPEPYIIPMPQSIKEKYSANVDNAVVFYKQGTINDFSSFKTFALVNESNILTNDNASGIKAYPVKDLPNADIDKSKAIEGINNVYKYIKYVPFLLPLVLFVGQILFDFFGYKLMYILWIGLAVYLLSLLKKKKINFLSACRIGIHTMTLPIIVETLFSLFSLDVSAYPWFFVLNTFLSFIVLDKMFKEKEGALNPKN</sequence>
<evidence type="ECO:0000256" key="1">
    <source>
        <dbReference type="SAM" id="Phobius"/>
    </source>
</evidence>
<evidence type="ECO:0000313" key="2">
    <source>
        <dbReference type="EMBL" id="NMB91271.1"/>
    </source>
</evidence>
<keyword evidence="1" id="KW-0812">Transmembrane</keyword>
<protein>
    <submittedName>
        <fullName evidence="2">DUF1189 family protein</fullName>
    </submittedName>
</protein>
<organism evidence="2 3">
    <name type="scientific">candidate division WWE3 bacterium</name>
    <dbReference type="NCBI Taxonomy" id="2053526"/>
    <lineage>
        <taxon>Bacteria</taxon>
        <taxon>Katanobacteria</taxon>
    </lineage>
</organism>
<feature type="transmembrane region" description="Helical" evidence="1">
    <location>
        <begin position="202"/>
        <end position="220"/>
    </location>
</feature>
<reference evidence="2 3" key="1">
    <citation type="journal article" date="2020" name="Biotechnol. Biofuels">
        <title>New insights from the biogas microbiome by comprehensive genome-resolved metagenomics of nearly 1600 species originating from multiple anaerobic digesters.</title>
        <authorList>
            <person name="Campanaro S."/>
            <person name="Treu L."/>
            <person name="Rodriguez-R L.M."/>
            <person name="Kovalovszki A."/>
            <person name="Ziels R.M."/>
            <person name="Maus I."/>
            <person name="Zhu X."/>
            <person name="Kougias P.G."/>
            <person name="Basile A."/>
            <person name="Luo G."/>
            <person name="Schluter A."/>
            <person name="Konstantinidis K.T."/>
            <person name="Angelidaki I."/>
        </authorList>
    </citation>
    <scope>NUCLEOTIDE SEQUENCE [LARGE SCALE GENOMIC DNA]</scope>
    <source>
        <strain evidence="2">AS27yjCOA_202</strain>
    </source>
</reference>
<dbReference type="AlphaFoldDB" id="A0A7X9E6Q1"/>
<gene>
    <name evidence="2" type="ORF">GYA37_00290</name>
</gene>
<proteinExistence type="predicted"/>
<dbReference type="Proteomes" id="UP000590542">
    <property type="component" value="Unassembled WGS sequence"/>
</dbReference>
<comment type="caution">
    <text evidence="2">The sequence shown here is derived from an EMBL/GenBank/DDBJ whole genome shotgun (WGS) entry which is preliminary data.</text>
</comment>
<feature type="transmembrane region" description="Helical" evidence="1">
    <location>
        <begin position="35"/>
        <end position="53"/>
    </location>
</feature>
<keyword evidence="1" id="KW-1133">Transmembrane helix</keyword>
<feature type="transmembrane region" description="Helical" evidence="1">
    <location>
        <begin position="177"/>
        <end position="196"/>
    </location>
</feature>
<dbReference type="EMBL" id="JAAZNV010000005">
    <property type="protein sequence ID" value="NMB91271.1"/>
    <property type="molecule type" value="Genomic_DNA"/>
</dbReference>
<keyword evidence="1" id="KW-0472">Membrane</keyword>
<dbReference type="InterPro" id="IPR009574">
    <property type="entry name" value="DUF1189"/>
</dbReference>
<dbReference type="Pfam" id="PF06691">
    <property type="entry name" value="DUF1189"/>
    <property type="match status" value="1"/>
</dbReference>
<name>A0A7X9E6Q1_UNCKA</name>
<feature type="transmembrane region" description="Helical" evidence="1">
    <location>
        <begin position="256"/>
        <end position="276"/>
    </location>
</feature>
<feature type="transmembrane region" description="Helical" evidence="1">
    <location>
        <begin position="232"/>
        <end position="250"/>
    </location>
</feature>
<accession>A0A7X9E6Q1</accession>